<evidence type="ECO:0000256" key="20">
    <source>
        <dbReference type="ARBA" id="ARBA00044342"/>
    </source>
</evidence>
<evidence type="ECO:0000256" key="14">
    <source>
        <dbReference type="ARBA" id="ARBA00044040"/>
    </source>
</evidence>
<keyword evidence="13 23" id="KW-0472">Membrane</keyword>
<evidence type="ECO:0000256" key="13">
    <source>
        <dbReference type="ARBA" id="ARBA00023136"/>
    </source>
</evidence>
<dbReference type="GO" id="GO:0008610">
    <property type="term" value="P:lipid biosynthetic process"/>
    <property type="evidence" value="ECO:0007669"/>
    <property type="project" value="UniProtKB-ARBA"/>
</dbReference>
<comment type="cofactor">
    <cofactor evidence="21">
        <name>heme</name>
        <dbReference type="ChEBI" id="CHEBI:30413"/>
    </cofactor>
</comment>
<feature type="binding site" description="axial binding residue" evidence="21">
    <location>
        <position position="462"/>
    </location>
    <ligand>
        <name>heme</name>
        <dbReference type="ChEBI" id="CHEBI:30413"/>
    </ligand>
    <ligandPart>
        <name>Fe</name>
        <dbReference type="ChEBI" id="CHEBI:18248"/>
    </ligandPart>
</feature>
<dbReference type="GO" id="GO:0005789">
    <property type="term" value="C:endoplasmic reticulum membrane"/>
    <property type="evidence" value="ECO:0007669"/>
    <property type="project" value="UniProtKB-SubCell"/>
</dbReference>
<evidence type="ECO:0000256" key="8">
    <source>
        <dbReference type="ARBA" id="ARBA00022848"/>
    </source>
</evidence>
<keyword evidence="11 22" id="KW-0503">Monooxygenase</keyword>
<dbReference type="OrthoDB" id="1055148at2759"/>
<keyword evidence="6 21" id="KW-0479">Metal-binding</keyword>
<keyword evidence="8" id="KW-0492">Microsome</keyword>
<dbReference type="GO" id="GO:0008202">
    <property type="term" value="P:steroid metabolic process"/>
    <property type="evidence" value="ECO:0007669"/>
    <property type="project" value="UniProtKB-ARBA"/>
</dbReference>
<sequence length="536" mass="61924">MLVEQITGFLSDYGFWWTVLKDNFTLFVIFTVVISFLNYFRYLNSLPPGPWGLPFLGYIPFMTPQLHRQYKKMAEKYGPIFCVNFGCKPVVILANHDTIREAFNRSEFAGRPNTPFIGIMEGYGVINAEGPLWKNERKFLNTKFKQFGAKMMNNHSDNLELVIKREVDTLLRYMARHEFEPIHVSSPLSLATTNVISYLVMGKRFTNDEFLFQRFMNLTTEGFRLFSSLTMANYVPAYRIFPGTQKIKKKIQQNREEMSMFFEEVIKEHRQKYDSNNLNDIVDTYLYEIEKVREKGEENFEDRFEGRDVDRHLQQIMGDLFSAGMETVKTTLEWGIFFMLHHPNAAEAVQNELDQVVGRSRLPNLQDMDQLPLTKATIQEILRKSSVVPLGAPHATTRPTTFQGYHIPANSEVISLIYAVHNDPELWGDPEVFRPERFIKSDGKIDKPPKYLMPFGVGQRICLGEKLARYELFLFFSSLLHTFNIRLPEGASLPSIEDGILGTTFAPQPFKICLQMRDSILIDGNANNEFVRNVGA</sequence>
<dbReference type="RefSeq" id="XP_011631861.1">
    <property type="nucleotide sequence ID" value="XM_011633559.2"/>
</dbReference>
<keyword evidence="24" id="KW-1185">Reference proteome</keyword>
<dbReference type="InterPro" id="IPR001128">
    <property type="entry name" value="Cyt_P450"/>
</dbReference>
<protein>
    <recommendedName>
        <fullName evidence="15">Steroid 21-hydroxylase</fullName>
        <ecNumber evidence="14">1.14.14.16</ecNumber>
    </recommendedName>
    <alternativeName>
        <fullName evidence="19">21-OHase</fullName>
    </alternativeName>
    <alternativeName>
        <fullName evidence="16">Cytochrome P-450c21</fullName>
    </alternativeName>
    <alternativeName>
        <fullName evidence="20">Cytochrome P450 21</fullName>
    </alternativeName>
    <alternativeName>
        <fullName evidence="18">Cytochrome P450 XXI</fullName>
    </alternativeName>
    <alternativeName>
        <fullName evidence="17">Cytochrome P450-C21</fullName>
    </alternativeName>
</protein>
<keyword evidence="9 22" id="KW-0560">Oxidoreductase</keyword>
<dbReference type="Gene3D" id="1.10.630.10">
    <property type="entry name" value="Cytochrome P450"/>
    <property type="match status" value="1"/>
</dbReference>
<dbReference type="InterPro" id="IPR036396">
    <property type="entry name" value="Cyt_P450_sf"/>
</dbReference>
<evidence type="ECO:0000313" key="25">
    <source>
        <dbReference type="RefSeq" id="XP_011631861.1"/>
    </source>
</evidence>
<name>A0A6I9WJF0_9HYME</name>
<dbReference type="PRINTS" id="PR00463">
    <property type="entry name" value="EP450I"/>
</dbReference>
<evidence type="ECO:0000256" key="12">
    <source>
        <dbReference type="ARBA" id="ARBA00023121"/>
    </source>
</evidence>
<evidence type="ECO:0000256" key="17">
    <source>
        <dbReference type="ARBA" id="ARBA00044265"/>
    </source>
</evidence>
<dbReference type="Pfam" id="PF00067">
    <property type="entry name" value="p450"/>
    <property type="match status" value="1"/>
</dbReference>
<dbReference type="EC" id="1.14.14.16" evidence="14"/>
<dbReference type="InterPro" id="IPR002401">
    <property type="entry name" value="Cyt_P450_E_grp-I"/>
</dbReference>
<dbReference type="GO" id="GO:0004509">
    <property type="term" value="F:steroid 21-monooxygenase activity"/>
    <property type="evidence" value="ECO:0007669"/>
    <property type="project" value="UniProtKB-EC"/>
</dbReference>
<dbReference type="KEGG" id="pbar:105423704"/>
<dbReference type="GO" id="GO:0008289">
    <property type="term" value="F:lipid binding"/>
    <property type="evidence" value="ECO:0007669"/>
    <property type="project" value="UniProtKB-KW"/>
</dbReference>
<evidence type="ECO:0000256" key="23">
    <source>
        <dbReference type="SAM" id="Phobius"/>
    </source>
</evidence>
<gene>
    <name evidence="25" type="primary">LOC105423704</name>
</gene>
<dbReference type="SUPFAM" id="SSF48264">
    <property type="entry name" value="Cytochrome P450"/>
    <property type="match status" value="1"/>
</dbReference>
<comment type="similarity">
    <text evidence="4 22">Belongs to the cytochrome P450 family.</text>
</comment>
<dbReference type="InterPro" id="IPR017972">
    <property type="entry name" value="Cyt_P450_CS"/>
</dbReference>
<keyword evidence="23" id="KW-1133">Transmembrane helix</keyword>
<evidence type="ECO:0000256" key="7">
    <source>
        <dbReference type="ARBA" id="ARBA00022824"/>
    </source>
</evidence>
<organism evidence="24 25">
    <name type="scientific">Pogonomyrmex barbatus</name>
    <name type="common">red harvester ant</name>
    <dbReference type="NCBI Taxonomy" id="144034"/>
    <lineage>
        <taxon>Eukaryota</taxon>
        <taxon>Metazoa</taxon>
        <taxon>Ecdysozoa</taxon>
        <taxon>Arthropoda</taxon>
        <taxon>Hexapoda</taxon>
        <taxon>Insecta</taxon>
        <taxon>Pterygota</taxon>
        <taxon>Neoptera</taxon>
        <taxon>Endopterygota</taxon>
        <taxon>Hymenoptera</taxon>
        <taxon>Apocrita</taxon>
        <taxon>Aculeata</taxon>
        <taxon>Formicoidea</taxon>
        <taxon>Formicidae</taxon>
        <taxon>Myrmicinae</taxon>
        <taxon>Pogonomyrmex</taxon>
    </lineage>
</organism>
<dbReference type="Proteomes" id="UP000504615">
    <property type="component" value="Unplaced"/>
</dbReference>
<proteinExistence type="inferred from homology"/>
<dbReference type="GO" id="GO:0020037">
    <property type="term" value="F:heme binding"/>
    <property type="evidence" value="ECO:0007669"/>
    <property type="project" value="InterPro"/>
</dbReference>
<evidence type="ECO:0000256" key="5">
    <source>
        <dbReference type="ARBA" id="ARBA00022617"/>
    </source>
</evidence>
<evidence type="ECO:0000256" key="6">
    <source>
        <dbReference type="ARBA" id="ARBA00022723"/>
    </source>
</evidence>
<evidence type="ECO:0000256" key="4">
    <source>
        <dbReference type="ARBA" id="ARBA00010617"/>
    </source>
</evidence>
<dbReference type="PANTHER" id="PTHR24300:SF413">
    <property type="entry name" value="CYTOCHROME P450 18A1"/>
    <property type="match status" value="1"/>
</dbReference>
<feature type="transmembrane region" description="Helical" evidence="23">
    <location>
        <begin position="24"/>
        <end position="40"/>
    </location>
</feature>
<comment type="subcellular location">
    <subcellularLocation>
        <location evidence="1">Endomembrane system</location>
        <topology evidence="1">Peripheral membrane protein</topology>
    </subcellularLocation>
    <subcellularLocation>
        <location evidence="3">Endoplasmic reticulum membrane</location>
    </subcellularLocation>
    <subcellularLocation>
        <location evidence="2">Microsome membrane</location>
    </subcellularLocation>
</comment>
<evidence type="ECO:0000256" key="16">
    <source>
        <dbReference type="ARBA" id="ARBA00044217"/>
    </source>
</evidence>
<dbReference type="GO" id="GO:0006805">
    <property type="term" value="P:xenobiotic metabolic process"/>
    <property type="evidence" value="ECO:0007669"/>
    <property type="project" value="TreeGrafter"/>
</dbReference>
<evidence type="ECO:0000256" key="22">
    <source>
        <dbReference type="RuleBase" id="RU000461"/>
    </source>
</evidence>
<evidence type="ECO:0000256" key="15">
    <source>
        <dbReference type="ARBA" id="ARBA00044116"/>
    </source>
</evidence>
<keyword evidence="23" id="KW-0812">Transmembrane</keyword>
<evidence type="ECO:0000256" key="18">
    <source>
        <dbReference type="ARBA" id="ARBA00044282"/>
    </source>
</evidence>
<evidence type="ECO:0000256" key="19">
    <source>
        <dbReference type="ARBA" id="ARBA00044304"/>
    </source>
</evidence>
<keyword evidence="10 21" id="KW-0408">Iron</keyword>
<dbReference type="PRINTS" id="PR00385">
    <property type="entry name" value="P450"/>
</dbReference>
<reference evidence="25" key="1">
    <citation type="submission" date="2025-08" db="UniProtKB">
        <authorList>
            <consortium name="RefSeq"/>
        </authorList>
    </citation>
    <scope>IDENTIFICATION</scope>
</reference>
<evidence type="ECO:0000313" key="24">
    <source>
        <dbReference type="Proteomes" id="UP000504615"/>
    </source>
</evidence>
<evidence type="ECO:0000256" key="11">
    <source>
        <dbReference type="ARBA" id="ARBA00023033"/>
    </source>
</evidence>
<dbReference type="AlphaFoldDB" id="A0A6I9WJF0"/>
<dbReference type="FunFam" id="1.10.630.10:FF:000049">
    <property type="entry name" value="steroid 21-hydroxylase isoform X1"/>
    <property type="match status" value="1"/>
</dbReference>
<dbReference type="InterPro" id="IPR050182">
    <property type="entry name" value="Cytochrome_P450_fam2"/>
</dbReference>
<dbReference type="PROSITE" id="PS00086">
    <property type="entry name" value="CYTOCHROME_P450"/>
    <property type="match status" value="1"/>
</dbReference>
<keyword evidence="7" id="KW-0256">Endoplasmic reticulum</keyword>
<accession>A0A6I9WJF0</accession>
<dbReference type="GO" id="GO:0005506">
    <property type="term" value="F:iron ion binding"/>
    <property type="evidence" value="ECO:0007669"/>
    <property type="project" value="InterPro"/>
</dbReference>
<evidence type="ECO:0000256" key="10">
    <source>
        <dbReference type="ARBA" id="ARBA00023004"/>
    </source>
</evidence>
<dbReference type="CTD" id="32858"/>
<keyword evidence="12" id="KW-0446">Lipid-binding</keyword>
<keyword evidence="5 21" id="KW-0349">Heme</keyword>
<evidence type="ECO:0000256" key="3">
    <source>
        <dbReference type="ARBA" id="ARBA00004586"/>
    </source>
</evidence>
<dbReference type="PANTHER" id="PTHR24300">
    <property type="entry name" value="CYTOCHROME P450 508A4-RELATED"/>
    <property type="match status" value="1"/>
</dbReference>
<evidence type="ECO:0000256" key="1">
    <source>
        <dbReference type="ARBA" id="ARBA00004184"/>
    </source>
</evidence>
<evidence type="ECO:0000256" key="9">
    <source>
        <dbReference type="ARBA" id="ARBA00023002"/>
    </source>
</evidence>
<dbReference type="GO" id="GO:0006082">
    <property type="term" value="P:organic acid metabolic process"/>
    <property type="evidence" value="ECO:0007669"/>
    <property type="project" value="TreeGrafter"/>
</dbReference>
<evidence type="ECO:0000256" key="21">
    <source>
        <dbReference type="PIRSR" id="PIRSR602401-1"/>
    </source>
</evidence>
<evidence type="ECO:0000256" key="2">
    <source>
        <dbReference type="ARBA" id="ARBA00004524"/>
    </source>
</evidence>
<dbReference type="GeneID" id="105423704"/>